<keyword evidence="7" id="KW-1185">Reference proteome</keyword>
<dbReference type="InterPro" id="IPR021153">
    <property type="entry name" value="HrcA_C"/>
</dbReference>
<evidence type="ECO:0000313" key="6">
    <source>
        <dbReference type="EMBL" id="MBU4692512.1"/>
    </source>
</evidence>
<dbReference type="Pfam" id="PF01628">
    <property type="entry name" value="HrcA"/>
    <property type="match status" value="1"/>
</dbReference>
<reference evidence="6" key="1">
    <citation type="submission" date="2021-06" db="EMBL/GenBank/DDBJ databases">
        <title>Novel Mycoplasma species detected in California sea lions (Zalophus californianus) from the USA.</title>
        <authorList>
            <person name="Volokhov D.V."/>
            <person name="Furtak V.A."/>
            <person name="Zagorodnyaya T.A."/>
        </authorList>
    </citation>
    <scope>NUCLEOTIDE SEQUENCE [LARGE SCALE GENOMIC DNA]</scope>
    <source>
        <strain evidence="6">CSL 5346</strain>
    </source>
</reference>
<evidence type="ECO:0000256" key="3">
    <source>
        <dbReference type="ARBA" id="ARBA00023163"/>
    </source>
</evidence>
<evidence type="ECO:0000256" key="2">
    <source>
        <dbReference type="ARBA" id="ARBA00023015"/>
    </source>
</evidence>
<sequence>MEQINFKEQDILKKIVEIYIETGQPVGSQFLGDKFQMECSSATIRNLMHSLEKKGYLQKNHTSSGRIPSIQGLEYYAKYLAYNPQKYLEDKLQDILAKRRLNIDTTIEQAANVISEVAGLTLITTSNNSSEVLKSIQLTVLNGYSAIIVLITSTGRVESKMFNFDAKKIDIEDVRIAVKLFKDRLIDTPLIELSERAYALIPMFSNQVKNYELIIQEFIKNIFVFKEENVAKIYNKNQIILSRDISREKIVEILDFVENHSVWEALENELDEDSSIRFDIKQPNISLISKKIEFENEKNIKEITIVGSSRIDYSKAFDTLDTVEKLLKKDL</sequence>
<keyword evidence="3 4" id="KW-0804">Transcription</keyword>
<evidence type="ECO:0000313" key="7">
    <source>
        <dbReference type="Proteomes" id="UP000718793"/>
    </source>
</evidence>
<dbReference type="PANTHER" id="PTHR34824:SF1">
    <property type="entry name" value="HEAT-INDUCIBLE TRANSCRIPTION REPRESSOR HRCA"/>
    <property type="match status" value="1"/>
</dbReference>
<comment type="function">
    <text evidence="4">Negative regulator of class I heat shock genes (grpE-dnaK-dnaJ and groELS operons). Prevents heat-shock induction of these operons.</text>
</comment>
<accession>A0ABS6DQB7</accession>
<dbReference type="EMBL" id="JAHMHH010000003">
    <property type="protein sequence ID" value="MBU4692512.1"/>
    <property type="molecule type" value="Genomic_DNA"/>
</dbReference>
<dbReference type="PIRSF" id="PIRSF005485">
    <property type="entry name" value="HrcA"/>
    <property type="match status" value="1"/>
</dbReference>
<keyword evidence="2 4" id="KW-0805">Transcription regulation</keyword>
<gene>
    <name evidence="4 6" type="primary">hrcA</name>
    <name evidence="6" type="ORF">KQ875_02800</name>
</gene>
<evidence type="ECO:0000259" key="5">
    <source>
        <dbReference type="Pfam" id="PF01628"/>
    </source>
</evidence>
<dbReference type="InterPro" id="IPR002571">
    <property type="entry name" value="HrcA"/>
</dbReference>
<dbReference type="RefSeq" id="WP_216489177.1">
    <property type="nucleotide sequence ID" value="NZ_JAHMHH010000003.1"/>
</dbReference>
<dbReference type="NCBIfam" id="TIGR00331">
    <property type="entry name" value="hrcA"/>
    <property type="match status" value="1"/>
</dbReference>
<keyword evidence="4" id="KW-0346">Stress response</keyword>
<dbReference type="PANTHER" id="PTHR34824">
    <property type="entry name" value="HEAT-INDUCIBLE TRANSCRIPTION REPRESSOR HRCA"/>
    <property type="match status" value="1"/>
</dbReference>
<dbReference type="HAMAP" id="MF_00081">
    <property type="entry name" value="HrcA"/>
    <property type="match status" value="1"/>
</dbReference>
<feature type="domain" description="Heat-inducible transcription repressor HrcA C-terminal" evidence="5">
    <location>
        <begin position="104"/>
        <end position="316"/>
    </location>
</feature>
<name>A0ABS6DQB7_9MOLU</name>
<evidence type="ECO:0000256" key="1">
    <source>
        <dbReference type="ARBA" id="ARBA00022491"/>
    </source>
</evidence>
<proteinExistence type="inferred from homology"/>
<protein>
    <recommendedName>
        <fullName evidence="4">Heat-inducible transcription repressor HrcA</fullName>
    </recommendedName>
</protein>
<dbReference type="Proteomes" id="UP000718793">
    <property type="component" value="Unassembled WGS sequence"/>
</dbReference>
<keyword evidence="1 4" id="KW-0678">Repressor</keyword>
<comment type="caution">
    <text evidence="6">The sequence shown here is derived from an EMBL/GenBank/DDBJ whole genome shotgun (WGS) entry which is preliminary data.</text>
</comment>
<organism evidence="6 7">
    <name type="scientific">Mycoplasma zalophi</name>
    <dbReference type="NCBI Taxonomy" id="191287"/>
    <lineage>
        <taxon>Bacteria</taxon>
        <taxon>Bacillati</taxon>
        <taxon>Mycoplasmatota</taxon>
        <taxon>Mollicutes</taxon>
        <taxon>Mycoplasmataceae</taxon>
        <taxon>Mycoplasma</taxon>
    </lineage>
</organism>
<evidence type="ECO:0000256" key="4">
    <source>
        <dbReference type="HAMAP-Rule" id="MF_00081"/>
    </source>
</evidence>
<comment type="similarity">
    <text evidence="4">Belongs to the HrcA family.</text>
</comment>